<protein>
    <recommendedName>
        <fullName evidence="3">PLAC8 family protein</fullName>
    </recommendedName>
</protein>
<sequence length="163" mass="19172">EFADFEQTWDVPLLNTCFELPKLFCFAFFCAPCFAYKQRSRLLDDDVENRYVCCAGQICGEHCNKVTDPCPQFCLCVEVCWCFWCAIGANRSLMQQAYRIQNTWLENCMIWCACITSWIRCILSFFVDIPDVLDFILDCIYCIFQACLQSQQEHELDIRKPRV</sequence>
<evidence type="ECO:0008006" key="3">
    <source>
        <dbReference type="Google" id="ProtNLM"/>
    </source>
</evidence>
<reference evidence="1 2" key="1">
    <citation type="submission" date="2011-02" db="EMBL/GenBank/DDBJ databases">
        <title>The Genome Sequence of Sphaeroforma arctica JP610.</title>
        <authorList>
            <consortium name="The Broad Institute Genome Sequencing Platform"/>
            <person name="Russ C."/>
            <person name="Cuomo C."/>
            <person name="Young S.K."/>
            <person name="Zeng Q."/>
            <person name="Gargeya S."/>
            <person name="Alvarado L."/>
            <person name="Berlin A."/>
            <person name="Chapman S.B."/>
            <person name="Chen Z."/>
            <person name="Freedman E."/>
            <person name="Gellesch M."/>
            <person name="Goldberg J."/>
            <person name="Griggs A."/>
            <person name="Gujja S."/>
            <person name="Heilman E."/>
            <person name="Heiman D."/>
            <person name="Howarth C."/>
            <person name="Mehta T."/>
            <person name="Neiman D."/>
            <person name="Pearson M."/>
            <person name="Roberts A."/>
            <person name="Saif S."/>
            <person name="Shea T."/>
            <person name="Shenoy N."/>
            <person name="Sisk P."/>
            <person name="Stolte C."/>
            <person name="Sykes S."/>
            <person name="White J."/>
            <person name="Yandava C."/>
            <person name="Burger G."/>
            <person name="Gray M.W."/>
            <person name="Holland P.W.H."/>
            <person name="King N."/>
            <person name="Lang F.B.F."/>
            <person name="Roger A.J."/>
            <person name="Ruiz-Trillo I."/>
            <person name="Haas B."/>
            <person name="Nusbaum C."/>
            <person name="Birren B."/>
        </authorList>
    </citation>
    <scope>NUCLEOTIDE SEQUENCE [LARGE SCALE GENOMIC DNA]</scope>
    <source>
        <strain evidence="1 2">JP610</strain>
    </source>
</reference>
<keyword evidence="2" id="KW-1185">Reference proteome</keyword>
<accession>A0A0L0FB05</accession>
<dbReference type="PANTHER" id="PTHR31152:SF1">
    <property type="entry name" value="PLAC8 FAMILY PROTEIN"/>
    <property type="match status" value="1"/>
</dbReference>
<dbReference type="GeneID" id="25914021"/>
<dbReference type="Proteomes" id="UP000054560">
    <property type="component" value="Unassembled WGS sequence"/>
</dbReference>
<dbReference type="PANTHER" id="PTHR31152">
    <property type="entry name" value="PLAC8 FAMILY PROTEIN"/>
    <property type="match status" value="1"/>
</dbReference>
<dbReference type="STRING" id="667725.A0A0L0FB05"/>
<dbReference type="eggNOG" id="ENOG502QW3V">
    <property type="taxonomic scope" value="Eukaryota"/>
</dbReference>
<dbReference type="EMBL" id="KQ244978">
    <property type="protein sequence ID" value="KNC73924.1"/>
    <property type="molecule type" value="Genomic_DNA"/>
</dbReference>
<evidence type="ECO:0000313" key="1">
    <source>
        <dbReference type="EMBL" id="KNC73924.1"/>
    </source>
</evidence>
<feature type="non-terminal residue" evidence="1">
    <location>
        <position position="1"/>
    </location>
</feature>
<dbReference type="RefSeq" id="XP_014147826.1">
    <property type="nucleotide sequence ID" value="XM_014292351.1"/>
</dbReference>
<proteinExistence type="predicted"/>
<evidence type="ECO:0000313" key="2">
    <source>
        <dbReference type="Proteomes" id="UP000054560"/>
    </source>
</evidence>
<dbReference type="AlphaFoldDB" id="A0A0L0FB05"/>
<dbReference type="OrthoDB" id="998115at2759"/>
<name>A0A0L0FB05_9EUKA</name>
<gene>
    <name evidence="1" type="ORF">SARC_13517</name>
</gene>
<organism evidence="1 2">
    <name type="scientific">Sphaeroforma arctica JP610</name>
    <dbReference type="NCBI Taxonomy" id="667725"/>
    <lineage>
        <taxon>Eukaryota</taxon>
        <taxon>Ichthyosporea</taxon>
        <taxon>Ichthyophonida</taxon>
        <taxon>Sphaeroforma</taxon>
    </lineage>
</organism>